<dbReference type="EC" id="2.7.13.3" evidence="3"/>
<evidence type="ECO:0000256" key="12">
    <source>
        <dbReference type="ARBA" id="ARBA00022989"/>
    </source>
</evidence>
<comment type="function">
    <text evidence="16">Member of the two-component regulatory system BvgS/BvgA. Phosphorylates BvgA via a four-step phosphorelay in response to environmental signals.</text>
</comment>
<dbReference type="EMBL" id="OGTP01000007">
    <property type="protein sequence ID" value="SPB15443.1"/>
    <property type="molecule type" value="Genomic_DNA"/>
</dbReference>
<comment type="catalytic activity">
    <reaction evidence="1">
        <text>ATP + protein L-histidine = ADP + protein N-phospho-L-histidine.</text>
        <dbReference type="EC" id="2.7.13.3"/>
    </reaction>
</comment>
<dbReference type="CDD" id="cd17546">
    <property type="entry name" value="REC_hyHK_CKI1_RcsC-like"/>
    <property type="match status" value="1"/>
</dbReference>
<dbReference type="Pfam" id="PF00072">
    <property type="entry name" value="Response_reg"/>
    <property type="match status" value="1"/>
</dbReference>
<dbReference type="Gene3D" id="1.10.287.130">
    <property type="match status" value="1"/>
</dbReference>
<feature type="domain" description="Histidine kinase" evidence="22">
    <location>
        <begin position="500"/>
        <end position="716"/>
    </location>
</feature>
<dbReference type="SUPFAM" id="SSF55874">
    <property type="entry name" value="ATPase domain of HSP90 chaperone/DNA topoisomerase II/histidine kinase"/>
    <property type="match status" value="1"/>
</dbReference>
<dbReference type="InterPro" id="IPR003594">
    <property type="entry name" value="HATPase_dom"/>
</dbReference>
<dbReference type="InterPro" id="IPR004358">
    <property type="entry name" value="Sig_transdc_His_kin-like_C"/>
</dbReference>
<dbReference type="RefSeq" id="WP_106855076.1">
    <property type="nucleotide sequence ID" value="NZ_OGTP01000007.1"/>
</dbReference>
<evidence type="ECO:0000256" key="21">
    <source>
        <dbReference type="SAM" id="Phobius"/>
    </source>
</evidence>
<dbReference type="InterPro" id="IPR011006">
    <property type="entry name" value="CheY-like_superfamily"/>
</dbReference>
<feature type="domain" description="Response regulatory" evidence="23">
    <location>
        <begin position="857"/>
        <end position="971"/>
    </location>
</feature>
<evidence type="ECO:0000256" key="6">
    <source>
        <dbReference type="ARBA" id="ARBA00022553"/>
    </source>
</evidence>
<comment type="subcellular location">
    <subcellularLocation>
        <location evidence="2">Cell inner membrane</location>
        <topology evidence="2">Multi-pass membrane protein</topology>
    </subcellularLocation>
</comment>
<dbReference type="SMART" id="SM00448">
    <property type="entry name" value="REC"/>
    <property type="match status" value="1"/>
</dbReference>
<proteinExistence type="predicted"/>
<dbReference type="InterPro" id="IPR008207">
    <property type="entry name" value="Sig_transdc_His_kin_Hpt_dom"/>
</dbReference>
<dbReference type="SMART" id="SM00387">
    <property type="entry name" value="HATPase_c"/>
    <property type="match status" value="1"/>
</dbReference>
<dbReference type="CDD" id="cd16922">
    <property type="entry name" value="HATPase_EvgS-ArcB-TorS-like"/>
    <property type="match status" value="1"/>
</dbReference>
<accession>A0A2U3I5L1</accession>
<dbReference type="SMART" id="SM00388">
    <property type="entry name" value="HisKA"/>
    <property type="match status" value="1"/>
</dbReference>
<dbReference type="AlphaFoldDB" id="A0A2U3I5L1"/>
<keyword evidence="5" id="KW-0997">Cell inner membrane</keyword>
<reference evidence="26" key="1">
    <citation type="submission" date="2018-01" db="EMBL/GenBank/DDBJ databases">
        <authorList>
            <person name="Peeters C."/>
        </authorList>
    </citation>
    <scope>NUCLEOTIDE SEQUENCE [LARGE SCALE GENOMIC DNA]</scope>
</reference>
<dbReference type="Gene3D" id="3.40.50.2300">
    <property type="match status" value="1"/>
</dbReference>
<organism evidence="25 26">
    <name type="scientific">Caballeronia novacaledonica</name>
    <dbReference type="NCBI Taxonomy" id="1544861"/>
    <lineage>
        <taxon>Bacteria</taxon>
        <taxon>Pseudomonadati</taxon>
        <taxon>Pseudomonadota</taxon>
        <taxon>Betaproteobacteria</taxon>
        <taxon>Burkholderiales</taxon>
        <taxon>Burkholderiaceae</taxon>
        <taxon>Caballeronia</taxon>
    </lineage>
</organism>
<keyword evidence="6 19" id="KW-0597">Phosphoprotein</keyword>
<feature type="coiled-coil region" evidence="20">
    <location>
        <begin position="1046"/>
        <end position="1073"/>
    </location>
</feature>
<dbReference type="GO" id="GO:0005886">
    <property type="term" value="C:plasma membrane"/>
    <property type="evidence" value="ECO:0007669"/>
    <property type="project" value="UniProtKB-SubCell"/>
</dbReference>
<evidence type="ECO:0000259" key="22">
    <source>
        <dbReference type="PROSITE" id="PS50109"/>
    </source>
</evidence>
<evidence type="ECO:0000256" key="1">
    <source>
        <dbReference type="ARBA" id="ARBA00000085"/>
    </source>
</evidence>
<dbReference type="InterPro" id="IPR036097">
    <property type="entry name" value="HisK_dim/P_sf"/>
</dbReference>
<name>A0A2U3I5L1_9BURK</name>
<dbReference type="InterPro" id="IPR036890">
    <property type="entry name" value="HATPase_C_sf"/>
</dbReference>
<dbReference type="OrthoDB" id="9796305at2"/>
<evidence type="ECO:0000256" key="7">
    <source>
        <dbReference type="ARBA" id="ARBA00022679"/>
    </source>
</evidence>
<keyword evidence="14" id="KW-0843">Virulence</keyword>
<dbReference type="InterPro" id="IPR001789">
    <property type="entry name" value="Sig_transdc_resp-reg_receiver"/>
</dbReference>
<evidence type="ECO:0000256" key="10">
    <source>
        <dbReference type="ARBA" id="ARBA00022777"/>
    </source>
</evidence>
<keyword evidence="12 21" id="KW-1133">Transmembrane helix</keyword>
<evidence type="ECO:0000256" key="20">
    <source>
        <dbReference type="SAM" id="Coils"/>
    </source>
</evidence>
<keyword evidence="7" id="KW-0808">Transferase</keyword>
<dbReference type="SUPFAM" id="SSF52172">
    <property type="entry name" value="CheY-like"/>
    <property type="match status" value="1"/>
</dbReference>
<dbReference type="Proteomes" id="UP000238169">
    <property type="component" value="Unassembled WGS sequence"/>
</dbReference>
<feature type="transmembrane region" description="Helical" evidence="21">
    <location>
        <begin position="291"/>
        <end position="312"/>
    </location>
</feature>
<evidence type="ECO:0000259" key="23">
    <source>
        <dbReference type="PROSITE" id="PS50110"/>
    </source>
</evidence>
<dbReference type="PROSITE" id="PS50894">
    <property type="entry name" value="HPT"/>
    <property type="match status" value="1"/>
</dbReference>
<evidence type="ECO:0000256" key="15">
    <source>
        <dbReference type="ARBA" id="ARBA00023136"/>
    </source>
</evidence>
<keyword evidence="20" id="KW-0175">Coiled coil</keyword>
<protein>
    <recommendedName>
        <fullName evidence="17">Virulence sensor protein BvgS</fullName>
        <ecNumber evidence="3">2.7.13.3</ecNumber>
    </recommendedName>
</protein>
<evidence type="ECO:0000256" key="13">
    <source>
        <dbReference type="ARBA" id="ARBA00023012"/>
    </source>
</evidence>
<evidence type="ECO:0000256" key="2">
    <source>
        <dbReference type="ARBA" id="ARBA00004429"/>
    </source>
</evidence>
<dbReference type="FunFam" id="3.30.565.10:FF:000010">
    <property type="entry name" value="Sensor histidine kinase RcsC"/>
    <property type="match status" value="1"/>
</dbReference>
<feature type="modified residue" description="4-aspartylphosphate" evidence="19">
    <location>
        <position position="906"/>
    </location>
</feature>
<dbReference type="CDD" id="cd00082">
    <property type="entry name" value="HisKA"/>
    <property type="match status" value="1"/>
</dbReference>
<dbReference type="InterPro" id="IPR003661">
    <property type="entry name" value="HisK_dim/P_dom"/>
</dbReference>
<evidence type="ECO:0000256" key="17">
    <source>
        <dbReference type="ARBA" id="ARBA00070152"/>
    </source>
</evidence>
<dbReference type="Pfam" id="PF00512">
    <property type="entry name" value="HisKA"/>
    <property type="match status" value="1"/>
</dbReference>
<sequence>MERFFAASQNSPLHMLRMLEGNLRRERRIFSVAVGLLIFATVSGAAATGFFMLTSALKSDEEVAQAAMRGVNVNIFSRYNMLTPGALLLDVGAVAPKRGVPEQPDKPRCEAYPPGRENKPLAAACQAAHQMIPEESTKPILQYANFEGTASHGFGFFAGTADTLTPAERLVALTDLVKYIMKTRGVEPLEAAQMRRVMWFIAPPSLGFPKATVIMFMVVARDDTPYGLVFTRIMLERALHDATSDSLASQIAIFDSDNHLLAGDDTEDVRQANARLANAQKGMFHWLAGGWGARFDVLALGIGHIVVALPLATELSAKRVQLSVIVLVTAALIAMLLAMYRYWNFHFLTRSYEQACRAVEGEILNHLLVHATPVGLCIALKNDFRLIAANQVARSLFDLTDTSPMFLPAGLCATLEACGIAPPEEGREAMIRQTQYSLDKPGDGTLHLRVSYASAVLNKTDVLFCAIADITEQYEVERLLRDAKETSDATAKAKLSFFAAMSHEIRTPLSSLVGSLELVALGPLAAEQEARVQAMQASASALLQVVNDVLDFSKMDIGEMRLSEEWGSIRELVVRVMVAHAPLANRQGLRLFVVIDRACPAKLFFDPIRVSQILNNLLGNALKFTHSGKIVVRARWVNDALELSVADSGLGIPEAQREKLFQPFMQGDAHRLTQARGTGLGLSICVRLCALMKGKMSLDSTEGVGTLMQVSLPLAADDSPGSGDAGSLDGRVAILCRASEYREWFENLYDPDSAFVTYMTRSDAALAEGCEYLIATDEFTEEDIQSMWKDRTRVIRMTQNGPLVPVRSGDGALEVSIFSLKGFRDAVAAVKVGQQSTSRPAAGDAPPVPAVRKTGPIVVIAEDNSLNRGLLRDQLLTLGASVLEAHDGEEALDLLRKHRVDIVLTDMDMPKMPGTELLAAARALDPAMRVYAISASASAQDVERGRARGFTDYLTKPVPLALLAGVLQTVGSASAHTDVASDSPNDDDLPPPLPEVPAAYVPILFTQIDEDIATLDDICERQDAQMLRGWAHKLAGGLSVLGPSMMREECEELRALLRESESWREDVDTYTEQLRIDLVELRDILQAALHAHQK</sequence>
<dbReference type="GO" id="GO:0000155">
    <property type="term" value="F:phosphorelay sensor kinase activity"/>
    <property type="evidence" value="ECO:0007669"/>
    <property type="project" value="InterPro"/>
</dbReference>
<evidence type="ECO:0000256" key="9">
    <source>
        <dbReference type="ARBA" id="ARBA00022729"/>
    </source>
</evidence>
<evidence type="ECO:0000256" key="4">
    <source>
        <dbReference type="ARBA" id="ARBA00022475"/>
    </source>
</evidence>
<evidence type="ECO:0000313" key="25">
    <source>
        <dbReference type="EMBL" id="SPB15443.1"/>
    </source>
</evidence>
<keyword evidence="10 25" id="KW-0418">Kinase</keyword>
<evidence type="ECO:0000313" key="26">
    <source>
        <dbReference type="Proteomes" id="UP000238169"/>
    </source>
</evidence>
<evidence type="ECO:0000256" key="8">
    <source>
        <dbReference type="ARBA" id="ARBA00022692"/>
    </source>
</evidence>
<keyword evidence="11" id="KW-0067">ATP-binding</keyword>
<dbReference type="SUPFAM" id="SSF47226">
    <property type="entry name" value="Histidine-containing phosphotransfer domain, HPT domain"/>
    <property type="match status" value="1"/>
</dbReference>
<dbReference type="SUPFAM" id="SSF47384">
    <property type="entry name" value="Homodimeric domain of signal transducing histidine kinase"/>
    <property type="match status" value="1"/>
</dbReference>
<evidence type="ECO:0000256" key="14">
    <source>
        <dbReference type="ARBA" id="ARBA00023026"/>
    </source>
</evidence>
<dbReference type="PRINTS" id="PR00344">
    <property type="entry name" value="BCTRLSENSOR"/>
</dbReference>
<evidence type="ECO:0000256" key="19">
    <source>
        <dbReference type="PROSITE-ProRule" id="PRU00169"/>
    </source>
</evidence>
<feature type="transmembrane region" description="Helical" evidence="21">
    <location>
        <begin position="324"/>
        <end position="343"/>
    </location>
</feature>
<feature type="domain" description="HPt" evidence="24">
    <location>
        <begin position="993"/>
        <end position="1092"/>
    </location>
</feature>
<dbReference type="Gene3D" id="1.20.120.160">
    <property type="entry name" value="HPT domain"/>
    <property type="match status" value="1"/>
</dbReference>
<keyword evidence="11" id="KW-0547">Nucleotide-binding</keyword>
<dbReference type="Pfam" id="PF01627">
    <property type="entry name" value="Hpt"/>
    <property type="match status" value="1"/>
</dbReference>
<keyword evidence="8 21" id="KW-0812">Transmembrane</keyword>
<evidence type="ECO:0000259" key="24">
    <source>
        <dbReference type="PROSITE" id="PS50894"/>
    </source>
</evidence>
<evidence type="ECO:0000256" key="11">
    <source>
        <dbReference type="ARBA" id="ARBA00022840"/>
    </source>
</evidence>
<keyword evidence="4" id="KW-1003">Cell membrane</keyword>
<dbReference type="PROSITE" id="PS50109">
    <property type="entry name" value="HIS_KIN"/>
    <property type="match status" value="1"/>
</dbReference>
<feature type="modified residue" description="Phosphohistidine" evidence="18">
    <location>
        <position position="1032"/>
    </location>
</feature>
<dbReference type="Gene3D" id="3.30.565.10">
    <property type="entry name" value="Histidine kinase-like ATPase, C-terminal domain"/>
    <property type="match status" value="1"/>
</dbReference>
<evidence type="ECO:0000256" key="18">
    <source>
        <dbReference type="PROSITE-ProRule" id="PRU00110"/>
    </source>
</evidence>
<dbReference type="InterPro" id="IPR005467">
    <property type="entry name" value="His_kinase_dom"/>
</dbReference>
<keyword evidence="26" id="KW-1185">Reference proteome</keyword>
<evidence type="ECO:0000256" key="16">
    <source>
        <dbReference type="ARBA" id="ARBA00058004"/>
    </source>
</evidence>
<keyword evidence="9" id="KW-0732">Signal</keyword>
<gene>
    <name evidence="25" type="ORF">NOV72_02669</name>
</gene>
<dbReference type="PROSITE" id="PS50110">
    <property type="entry name" value="RESPONSE_REGULATORY"/>
    <property type="match status" value="1"/>
</dbReference>
<evidence type="ECO:0000256" key="3">
    <source>
        <dbReference type="ARBA" id="ARBA00012438"/>
    </source>
</evidence>
<keyword evidence="15 21" id="KW-0472">Membrane</keyword>
<dbReference type="Pfam" id="PF02518">
    <property type="entry name" value="HATPase_c"/>
    <property type="match status" value="1"/>
</dbReference>
<keyword evidence="13" id="KW-0902">Two-component regulatory system</keyword>
<dbReference type="PANTHER" id="PTHR43047">
    <property type="entry name" value="TWO-COMPONENT HISTIDINE PROTEIN KINASE"/>
    <property type="match status" value="1"/>
</dbReference>
<evidence type="ECO:0000256" key="5">
    <source>
        <dbReference type="ARBA" id="ARBA00022519"/>
    </source>
</evidence>
<dbReference type="InterPro" id="IPR036641">
    <property type="entry name" value="HPT_dom_sf"/>
</dbReference>